<dbReference type="EMBL" id="BAABJQ010000003">
    <property type="protein sequence ID" value="GAA5180550.1"/>
    <property type="molecule type" value="Genomic_DNA"/>
</dbReference>
<accession>A0ABP9RNH3</accession>
<keyword evidence="1" id="KW-0732">Signal</keyword>
<dbReference type="PROSITE" id="PS51318">
    <property type="entry name" value="TAT"/>
    <property type="match status" value="1"/>
</dbReference>
<organism evidence="2 3">
    <name type="scientific">Rugosimonospora acidiphila</name>
    <dbReference type="NCBI Taxonomy" id="556531"/>
    <lineage>
        <taxon>Bacteria</taxon>
        <taxon>Bacillati</taxon>
        <taxon>Actinomycetota</taxon>
        <taxon>Actinomycetes</taxon>
        <taxon>Micromonosporales</taxon>
        <taxon>Micromonosporaceae</taxon>
        <taxon>Rugosimonospora</taxon>
    </lineage>
</organism>
<evidence type="ECO:0008006" key="4">
    <source>
        <dbReference type="Google" id="ProtNLM"/>
    </source>
</evidence>
<dbReference type="RefSeq" id="WP_345627035.1">
    <property type="nucleotide sequence ID" value="NZ_BAABJQ010000003.1"/>
</dbReference>
<keyword evidence="3" id="KW-1185">Reference proteome</keyword>
<name>A0ABP9RNH3_9ACTN</name>
<feature type="chain" id="PRO_5046887416" description="Neocarzinostatin family protein" evidence="1">
    <location>
        <begin position="26"/>
        <end position="148"/>
    </location>
</feature>
<evidence type="ECO:0000256" key="1">
    <source>
        <dbReference type="SAM" id="SignalP"/>
    </source>
</evidence>
<proteinExistence type="predicted"/>
<evidence type="ECO:0000313" key="2">
    <source>
        <dbReference type="EMBL" id="GAA5180550.1"/>
    </source>
</evidence>
<evidence type="ECO:0000313" key="3">
    <source>
        <dbReference type="Proteomes" id="UP001501570"/>
    </source>
</evidence>
<sequence>MKFTRRHTLLLASGAVALGATVAFALPAGAAVVDQSPPAPVLKLGATANLQANGAVVFVPVKVTCQPGASAYLSVTVTENVGGGFIASGSGSTDSLTCTGHSQTVNEAVVPTQRAFAKGVAFAQTQMSVCGSVDCARASDQRVIQIVK</sequence>
<reference evidence="3" key="1">
    <citation type="journal article" date="2019" name="Int. J. Syst. Evol. Microbiol.">
        <title>The Global Catalogue of Microorganisms (GCM) 10K type strain sequencing project: providing services to taxonomists for standard genome sequencing and annotation.</title>
        <authorList>
            <consortium name="The Broad Institute Genomics Platform"/>
            <consortium name="The Broad Institute Genome Sequencing Center for Infectious Disease"/>
            <person name="Wu L."/>
            <person name="Ma J."/>
        </authorList>
    </citation>
    <scope>NUCLEOTIDE SEQUENCE [LARGE SCALE GENOMIC DNA]</scope>
    <source>
        <strain evidence="3">JCM 18304</strain>
    </source>
</reference>
<dbReference type="InterPro" id="IPR006311">
    <property type="entry name" value="TAT_signal"/>
</dbReference>
<feature type="signal peptide" evidence="1">
    <location>
        <begin position="1"/>
        <end position="25"/>
    </location>
</feature>
<gene>
    <name evidence="2" type="ORF">GCM10023322_13100</name>
</gene>
<comment type="caution">
    <text evidence="2">The sequence shown here is derived from an EMBL/GenBank/DDBJ whole genome shotgun (WGS) entry which is preliminary data.</text>
</comment>
<protein>
    <recommendedName>
        <fullName evidence="4">Neocarzinostatin family protein</fullName>
    </recommendedName>
</protein>
<dbReference type="Proteomes" id="UP001501570">
    <property type="component" value="Unassembled WGS sequence"/>
</dbReference>